<feature type="domain" description="Peptidase M13 C-terminal" evidence="2">
    <location>
        <begin position="2"/>
        <end position="147"/>
    </location>
</feature>
<evidence type="ECO:0000313" key="3">
    <source>
        <dbReference type="EMBL" id="JAG40707.1"/>
    </source>
</evidence>
<dbReference type="GO" id="GO:0004222">
    <property type="term" value="F:metalloendopeptidase activity"/>
    <property type="evidence" value="ECO:0007669"/>
    <property type="project" value="InterPro"/>
</dbReference>
<dbReference type="AlphaFoldDB" id="A0A0A9Z646"/>
<dbReference type="PANTHER" id="PTHR11733">
    <property type="entry name" value="ZINC METALLOPROTEASE FAMILY M13 NEPRILYSIN-RELATED"/>
    <property type="match status" value="1"/>
</dbReference>
<dbReference type="InterPro" id="IPR000718">
    <property type="entry name" value="Peptidase_M13"/>
</dbReference>
<dbReference type="GO" id="GO:0016485">
    <property type="term" value="P:protein processing"/>
    <property type="evidence" value="ECO:0007669"/>
    <property type="project" value="TreeGrafter"/>
</dbReference>
<dbReference type="Pfam" id="PF01431">
    <property type="entry name" value="Peptidase_M13"/>
    <property type="match status" value="1"/>
</dbReference>
<dbReference type="PANTHER" id="PTHR11733:SF167">
    <property type="entry name" value="FI17812P1-RELATED"/>
    <property type="match status" value="1"/>
</dbReference>
<comment type="similarity">
    <text evidence="1">Belongs to the peptidase M13 family.</text>
</comment>
<dbReference type="InterPro" id="IPR018497">
    <property type="entry name" value="Peptidase_M13_C"/>
</dbReference>
<reference evidence="3" key="1">
    <citation type="journal article" date="2014" name="PLoS ONE">
        <title>Transcriptome-Based Identification of ABC Transporters in the Western Tarnished Plant Bug Lygus hesperus.</title>
        <authorList>
            <person name="Hull J.J."/>
            <person name="Chaney K."/>
            <person name="Geib S.M."/>
            <person name="Fabrick J.A."/>
            <person name="Brent C.S."/>
            <person name="Walsh D."/>
            <person name="Lavine L.C."/>
        </authorList>
    </citation>
    <scope>NUCLEOTIDE SEQUENCE</scope>
</reference>
<dbReference type="PROSITE" id="PS51885">
    <property type="entry name" value="NEPRILYSIN"/>
    <property type="match status" value="1"/>
</dbReference>
<sequence>MKNLWTNQSLSQHDERVSCLVNQYSNFQVPHSYNPPVTVDGNLTVGENMADIGGLDIAFRAYKTYLNRRLPELKMPGLQEYSNEQLFFLAFARAKCTKYSKSGLKIVLEDVHSPDFVRVLATLRNSQDFSRAWSCPAGSFMNPKEKCLLWS</sequence>
<protein>
    <submittedName>
        <fullName evidence="3">Neprilysin-2</fullName>
    </submittedName>
</protein>
<dbReference type="SUPFAM" id="SSF55486">
    <property type="entry name" value="Metalloproteases ('zincins'), catalytic domain"/>
    <property type="match status" value="1"/>
</dbReference>
<evidence type="ECO:0000256" key="1">
    <source>
        <dbReference type="ARBA" id="ARBA00007357"/>
    </source>
</evidence>
<dbReference type="EMBL" id="GBHO01002897">
    <property type="protein sequence ID" value="JAG40707.1"/>
    <property type="molecule type" value="Transcribed_RNA"/>
</dbReference>
<evidence type="ECO:0000259" key="2">
    <source>
        <dbReference type="Pfam" id="PF01431"/>
    </source>
</evidence>
<proteinExistence type="inferred from homology"/>
<gene>
    <name evidence="3" type="primary">nep-2_4</name>
    <name evidence="3" type="ORF">CM83_34954</name>
</gene>
<dbReference type="Gene3D" id="3.40.390.10">
    <property type="entry name" value="Collagenase (Catalytic Domain)"/>
    <property type="match status" value="1"/>
</dbReference>
<name>A0A0A9Z646_LYGHE</name>
<reference evidence="3" key="2">
    <citation type="submission" date="2014-07" db="EMBL/GenBank/DDBJ databases">
        <authorList>
            <person name="Hull J."/>
        </authorList>
    </citation>
    <scope>NUCLEOTIDE SEQUENCE</scope>
</reference>
<organism evidence="3">
    <name type="scientific">Lygus hesperus</name>
    <name type="common">Western plant bug</name>
    <dbReference type="NCBI Taxonomy" id="30085"/>
    <lineage>
        <taxon>Eukaryota</taxon>
        <taxon>Metazoa</taxon>
        <taxon>Ecdysozoa</taxon>
        <taxon>Arthropoda</taxon>
        <taxon>Hexapoda</taxon>
        <taxon>Insecta</taxon>
        <taxon>Pterygota</taxon>
        <taxon>Neoptera</taxon>
        <taxon>Paraneoptera</taxon>
        <taxon>Hemiptera</taxon>
        <taxon>Heteroptera</taxon>
        <taxon>Panheteroptera</taxon>
        <taxon>Cimicomorpha</taxon>
        <taxon>Miridae</taxon>
        <taxon>Mirini</taxon>
        <taxon>Lygus</taxon>
    </lineage>
</organism>
<dbReference type="InterPro" id="IPR024079">
    <property type="entry name" value="MetalloPept_cat_dom_sf"/>
</dbReference>
<dbReference type="GO" id="GO:0005886">
    <property type="term" value="C:plasma membrane"/>
    <property type="evidence" value="ECO:0007669"/>
    <property type="project" value="TreeGrafter"/>
</dbReference>
<accession>A0A0A9Z646</accession>